<organism evidence="1 2">
    <name type="scientific">Colletotrichum asianum</name>
    <dbReference type="NCBI Taxonomy" id="702518"/>
    <lineage>
        <taxon>Eukaryota</taxon>
        <taxon>Fungi</taxon>
        <taxon>Dikarya</taxon>
        <taxon>Ascomycota</taxon>
        <taxon>Pezizomycotina</taxon>
        <taxon>Sordariomycetes</taxon>
        <taxon>Hypocreomycetidae</taxon>
        <taxon>Glomerellales</taxon>
        <taxon>Glomerellaceae</taxon>
        <taxon>Colletotrichum</taxon>
        <taxon>Colletotrichum gloeosporioides species complex</taxon>
    </lineage>
</organism>
<keyword evidence="2" id="KW-1185">Reference proteome</keyword>
<evidence type="ECO:0000313" key="2">
    <source>
        <dbReference type="Proteomes" id="UP000434172"/>
    </source>
</evidence>
<reference evidence="1 2" key="1">
    <citation type="submission" date="2019-12" db="EMBL/GenBank/DDBJ databases">
        <title>A genome sequence resource for the geographically widespread anthracnose pathogen Colletotrichum asianum.</title>
        <authorList>
            <person name="Meng Y."/>
        </authorList>
    </citation>
    <scope>NUCLEOTIDE SEQUENCE [LARGE SCALE GENOMIC DNA]</scope>
    <source>
        <strain evidence="1 2">ICMP 18580</strain>
    </source>
</reference>
<protein>
    <submittedName>
        <fullName evidence="1">Uncharacterized protein</fullName>
    </submittedName>
</protein>
<sequence length="428" mass="46783">MPILSMVAKLEHRARTDRNERKSRNPQTHLVLNPIQRVVFEGENDDRTPKIKLSKHGERHNGRLFEALYDSSRRETLVAGSVVRSLNLEEVPWKPGPHPVLVKDNQGSWIEVKKFVLVHADVPELGPVADLGTCNFGILPDDIEGLEGTEILVGSRLLERLEVDCGLSSHTRSRIDHNVKERHSFPMTALTDPGEARLQVGAGIRAYGQQQDGALLQLPTYSHSAFAPTNTASVLASGFSSNDAHLVSTPRTSLCETIPALLLPCDDIDPLPQAIDENPIGDWTTEVNNPNFGIAHAEVPDIQGGIDLQVPNDLTCPPLVPYGDGFDIEASLRRTLVPSPVQSIRSSTSAPAPNFGFGNSSINSSVASFTSGSRMQMPSQDLSITQQMMAPLPRISFNEDTGEFDFDYLAVDDTSDEQPDQGPFPSFQ</sequence>
<dbReference type="OrthoDB" id="10568130at2759"/>
<gene>
    <name evidence="1" type="ORF">GQ607_006824</name>
</gene>
<name>A0A8H3ZTQ9_9PEZI</name>
<dbReference type="AlphaFoldDB" id="A0A8H3ZTQ9"/>
<proteinExistence type="predicted"/>
<accession>A0A8H3ZTQ9</accession>
<comment type="caution">
    <text evidence="1">The sequence shown here is derived from an EMBL/GenBank/DDBJ whole genome shotgun (WGS) entry which is preliminary data.</text>
</comment>
<evidence type="ECO:0000313" key="1">
    <source>
        <dbReference type="EMBL" id="KAF0326006.1"/>
    </source>
</evidence>
<dbReference type="EMBL" id="WOWK01000033">
    <property type="protein sequence ID" value="KAF0326006.1"/>
    <property type="molecule type" value="Genomic_DNA"/>
</dbReference>
<dbReference type="Proteomes" id="UP000434172">
    <property type="component" value="Unassembled WGS sequence"/>
</dbReference>